<dbReference type="KEGG" id="sgrg:L0C25_18615"/>
<protein>
    <submittedName>
        <fullName evidence="3">M6 family metalloprotease domain-containing protein</fullName>
    </submittedName>
</protein>
<proteinExistence type="predicted"/>
<evidence type="ECO:0000259" key="2">
    <source>
        <dbReference type="Pfam" id="PF05547"/>
    </source>
</evidence>
<keyword evidence="4" id="KW-1185">Reference proteome</keyword>
<dbReference type="Proteomes" id="UP001164390">
    <property type="component" value="Chromosome"/>
</dbReference>
<feature type="region of interest" description="Disordered" evidence="1">
    <location>
        <begin position="397"/>
        <end position="434"/>
    </location>
</feature>
<accession>A0AA46YKJ3</accession>
<dbReference type="EMBL" id="CP094970">
    <property type="protein sequence ID" value="UYM04526.1"/>
    <property type="molecule type" value="Genomic_DNA"/>
</dbReference>
<dbReference type="InterPro" id="IPR008757">
    <property type="entry name" value="Peptidase_M6-like_domain"/>
</dbReference>
<reference evidence="3" key="1">
    <citation type="submission" date="2022-01" db="EMBL/GenBank/DDBJ databases">
        <title>Nocardioidaceae gen. sp. A5X3R13.</title>
        <authorList>
            <person name="Lopez Marin M.A."/>
            <person name="Uhlik O."/>
        </authorList>
    </citation>
    <scope>NUCLEOTIDE SEQUENCE</scope>
    <source>
        <strain evidence="3">A5X3R13</strain>
    </source>
</reference>
<organism evidence="3 4">
    <name type="scientific">Solicola gregarius</name>
    <dbReference type="NCBI Taxonomy" id="2908642"/>
    <lineage>
        <taxon>Bacteria</taxon>
        <taxon>Bacillati</taxon>
        <taxon>Actinomycetota</taxon>
        <taxon>Actinomycetes</taxon>
        <taxon>Propionibacteriales</taxon>
        <taxon>Nocardioidaceae</taxon>
        <taxon>Solicola</taxon>
    </lineage>
</organism>
<evidence type="ECO:0000313" key="3">
    <source>
        <dbReference type="EMBL" id="UYM04526.1"/>
    </source>
</evidence>
<name>A0AA46YKJ3_9ACTN</name>
<feature type="compositionally biased region" description="Basic and acidic residues" evidence="1">
    <location>
        <begin position="398"/>
        <end position="408"/>
    </location>
</feature>
<feature type="domain" description="Peptidase M6-like" evidence="2">
    <location>
        <begin position="114"/>
        <end position="312"/>
    </location>
</feature>
<keyword evidence="3" id="KW-0645">Protease</keyword>
<evidence type="ECO:0000256" key="1">
    <source>
        <dbReference type="SAM" id="MobiDB-lite"/>
    </source>
</evidence>
<evidence type="ECO:0000313" key="4">
    <source>
        <dbReference type="Proteomes" id="UP001164390"/>
    </source>
</evidence>
<dbReference type="NCBIfam" id="TIGR03296">
    <property type="entry name" value="M6dom_TIGR03296"/>
    <property type="match status" value="1"/>
</dbReference>
<dbReference type="PANTHER" id="PTHR41775">
    <property type="entry name" value="SECRETED PROTEIN-RELATED"/>
    <property type="match status" value="1"/>
</dbReference>
<dbReference type="AlphaFoldDB" id="A0AA46YKJ3"/>
<gene>
    <name evidence="3" type="ORF">L0C25_18615</name>
</gene>
<dbReference type="GO" id="GO:0006508">
    <property type="term" value="P:proteolysis"/>
    <property type="evidence" value="ECO:0007669"/>
    <property type="project" value="InterPro"/>
</dbReference>
<keyword evidence="3" id="KW-0482">Metalloprotease</keyword>
<dbReference type="Pfam" id="PF05547">
    <property type="entry name" value="Peptidase_M6"/>
    <property type="match status" value="1"/>
</dbReference>
<sequence length="491" mass="53194">MSSNEHHAQEHQRLDGFCAVAPDPALKSRLGEEFERLRERAEGMLAPRLRMTEPTHPGFNDGMLFPGTYFPVGTTLEVARRAALERAPLRGTINVVVVLVDFTDKAMGADVDDRFGELFFSDETLPHGSVKEYFSDVSGGLVTLAGEVVGPYRMPRTLAAYAGDQNGTQGTTPNARTLADDAVTAANADVDFAPYDNDGNGFVDAFIVVHAGRGAEQTGSAEDIWSHKWVLPDERAVDGAKVFPYLTIPEDAKTGVCAHELGHLVFGWPDLYDTDYSSEGVGDWCLMGGGSWGLGGDLPTHPSAWCKANQGWVEVVNHTANTQVDVDDVKSGRTVHRLWKDGAQGNEYFLMENRMQQGFDESLPGEGLLVWHIDDAVSSNRDEDHYKVGLLQADGLEDLERGTDRGDDGDSYPGASQNTAFGDETTPSSRSYAGSATGVSVAEIPAAAATVRVRVTVRGSTEPPRDLKTWRAGVDERLDSLEQSVRELGTT</sequence>
<dbReference type="SUPFAM" id="SSF55486">
    <property type="entry name" value="Metalloproteases ('zincins'), catalytic domain"/>
    <property type="match status" value="1"/>
</dbReference>
<keyword evidence="3" id="KW-0378">Hydrolase</keyword>
<dbReference type="PANTHER" id="PTHR41775:SF1">
    <property type="entry name" value="PEPTIDASE M6-LIKE DOMAIN-CONTAINING PROTEIN"/>
    <property type="match status" value="1"/>
</dbReference>
<dbReference type="GO" id="GO:0008237">
    <property type="term" value="F:metallopeptidase activity"/>
    <property type="evidence" value="ECO:0007669"/>
    <property type="project" value="UniProtKB-KW"/>
</dbReference>
<feature type="compositionally biased region" description="Polar residues" evidence="1">
    <location>
        <begin position="414"/>
        <end position="434"/>
    </location>
</feature>
<dbReference type="RefSeq" id="WP_271633258.1">
    <property type="nucleotide sequence ID" value="NZ_CP094970.1"/>
</dbReference>